<dbReference type="Gene3D" id="2.115.10.20">
    <property type="entry name" value="Glycosyl hydrolase domain, family 43"/>
    <property type="match status" value="1"/>
</dbReference>
<dbReference type="GO" id="GO:0005975">
    <property type="term" value="P:carbohydrate metabolic process"/>
    <property type="evidence" value="ECO:0007669"/>
    <property type="project" value="InterPro"/>
</dbReference>
<reference evidence="7 8" key="1">
    <citation type="submission" date="2019-08" db="EMBL/GenBank/DDBJ databases">
        <title>Deep-cultivation of Planctomycetes and their phenomic and genomic characterization uncovers novel biology.</title>
        <authorList>
            <person name="Wiegand S."/>
            <person name="Jogler M."/>
            <person name="Boedeker C."/>
            <person name="Pinto D."/>
            <person name="Vollmers J."/>
            <person name="Rivas-Marin E."/>
            <person name="Kohn T."/>
            <person name="Peeters S.H."/>
            <person name="Heuer A."/>
            <person name="Rast P."/>
            <person name="Oberbeckmann S."/>
            <person name="Bunk B."/>
            <person name="Jeske O."/>
            <person name="Meyerdierks A."/>
            <person name="Storesund J.E."/>
            <person name="Kallscheuer N."/>
            <person name="Luecker S."/>
            <person name="Lage O.M."/>
            <person name="Pohl T."/>
            <person name="Merkel B.J."/>
            <person name="Hornburger P."/>
            <person name="Mueller R.-W."/>
            <person name="Bruemmer F."/>
            <person name="Labrenz M."/>
            <person name="Spormann A.M."/>
            <person name="Op den Camp H."/>
            <person name="Overmann J."/>
            <person name="Amann R."/>
            <person name="Jetten M.S.M."/>
            <person name="Mascher T."/>
            <person name="Medema M.H."/>
            <person name="Devos D.P."/>
            <person name="Kaster A.-K."/>
            <person name="Ovreas L."/>
            <person name="Rohde M."/>
            <person name="Galperin M.Y."/>
            <person name="Jogler C."/>
        </authorList>
    </citation>
    <scope>NUCLEOTIDE SEQUENCE [LARGE SCALE GENOMIC DNA]</scope>
    <source>
        <strain evidence="7 8">OJF2</strain>
    </source>
</reference>
<evidence type="ECO:0000256" key="4">
    <source>
        <dbReference type="ARBA" id="ARBA00023295"/>
    </source>
</evidence>
<protein>
    <submittedName>
        <fullName evidence="7">Glycosyl hydrolases family 43</fullName>
    </submittedName>
</protein>
<dbReference type="RefSeq" id="WP_210420554.1">
    <property type="nucleotide sequence ID" value="NZ_CP042997.1"/>
</dbReference>
<evidence type="ECO:0000256" key="5">
    <source>
        <dbReference type="RuleBase" id="RU361187"/>
    </source>
</evidence>
<keyword evidence="3 5" id="KW-0378">Hydrolase</keyword>
<evidence type="ECO:0000256" key="3">
    <source>
        <dbReference type="ARBA" id="ARBA00022801"/>
    </source>
</evidence>
<comment type="pathway">
    <text evidence="1">Glycan metabolism; L-arabinan degradation.</text>
</comment>
<dbReference type="Pfam" id="PF04616">
    <property type="entry name" value="Glyco_hydro_43"/>
    <property type="match status" value="1"/>
</dbReference>
<organism evidence="7 8">
    <name type="scientific">Aquisphaera giovannonii</name>
    <dbReference type="NCBI Taxonomy" id="406548"/>
    <lineage>
        <taxon>Bacteria</taxon>
        <taxon>Pseudomonadati</taxon>
        <taxon>Planctomycetota</taxon>
        <taxon>Planctomycetia</taxon>
        <taxon>Isosphaerales</taxon>
        <taxon>Isosphaeraceae</taxon>
        <taxon>Aquisphaera</taxon>
    </lineage>
</organism>
<dbReference type="CDD" id="cd08983">
    <property type="entry name" value="GH43_Bt3655-like"/>
    <property type="match status" value="1"/>
</dbReference>
<dbReference type="InterPro" id="IPR023296">
    <property type="entry name" value="Glyco_hydro_beta-prop_sf"/>
</dbReference>
<comment type="similarity">
    <text evidence="2 5">Belongs to the glycosyl hydrolase 43 family.</text>
</comment>
<dbReference type="KEGG" id="agv:OJF2_33760"/>
<accession>A0A5B9W3Z0</accession>
<keyword evidence="4 5" id="KW-0326">Glycosidase</keyword>
<dbReference type="PANTHER" id="PTHR43301">
    <property type="entry name" value="ARABINAN ENDO-1,5-ALPHA-L-ARABINOSIDASE"/>
    <property type="match status" value="1"/>
</dbReference>
<sequence length="319" mass="35845" precursor="true">MNSRCGILALVLVAAAGIPAAARDPLPADGPQGEPEDGLLFTYFVGNGEDGLHLATSEDGYTWRPLGGGRSYLKPQVGKSKLMRDPCLLRGPDGTFQMVWTDSWDSRTIGHASSKDLVHWSEQQAIGVMEHEPQALNCWAPEVTFDERAQRYLIFWSTTIPGRFTETERTGDESYNHRIYGTTTRDFRAFSPTRLLFDGGFNVIDATLLRAEGKFYLIVKDETLKPVKKHLRLAVADTPDGPYTDVSAPFTPSWVEGPSAIRVGEDYLVYFDRYRDHRYGAVRSRDLKHWEDITPRVSFPEGTKHGTVLRVPRRILEGL</sequence>
<dbReference type="GO" id="GO:0004553">
    <property type="term" value="F:hydrolase activity, hydrolyzing O-glycosyl compounds"/>
    <property type="evidence" value="ECO:0007669"/>
    <property type="project" value="InterPro"/>
</dbReference>
<dbReference type="AlphaFoldDB" id="A0A5B9W3Z0"/>
<gene>
    <name evidence="7" type="ORF">OJF2_33760</name>
</gene>
<evidence type="ECO:0000256" key="1">
    <source>
        <dbReference type="ARBA" id="ARBA00004834"/>
    </source>
</evidence>
<dbReference type="InterPro" id="IPR006710">
    <property type="entry name" value="Glyco_hydro_43"/>
</dbReference>
<name>A0A5B9W3Z0_9BACT</name>
<proteinExistence type="inferred from homology"/>
<evidence type="ECO:0000313" key="7">
    <source>
        <dbReference type="EMBL" id="QEH34831.1"/>
    </source>
</evidence>
<evidence type="ECO:0000313" key="8">
    <source>
        <dbReference type="Proteomes" id="UP000324233"/>
    </source>
</evidence>
<feature type="signal peptide" evidence="6">
    <location>
        <begin position="1"/>
        <end position="22"/>
    </location>
</feature>
<dbReference type="InterPro" id="IPR050727">
    <property type="entry name" value="GH43_arabinanases"/>
</dbReference>
<dbReference type="Proteomes" id="UP000324233">
    <property type="component" value="Chromosome"/>
</dbReference>
<feature type="chain" id="PRO_5023026000" evidence="6">
    <location>
        <begin position="23"/>
        <end position="319"/>
    </location>
</feature>
<evidence type="ECO:0000256" key="6">
    <source>
        <dbReference type="SAM" id="SignalP"/>
    </source>
</evidence>
<evidence type="ECO:0000256" key="2">
    <source>
        <dbReference type="ARBA" id="ARBA00009865"/>
    </source>
</evidence>
<keyword evidence="8" id="KW-1185">Reference proteome</keyword>
<dbReference type="EMBL" id="CP042997">
    <property type="protein sequence ID" value="QEH34831.1"/>
    <property type="molecule type" value="Genomic_DNA"/>
</dbReference>
<dbReference type="PANTHER" id="PTHR43301:SF3">
    <property type="entry name" value="ARABINAN ENDO-1,5-ALPHA-L-ARABINOSIDASE A-RELATED"/>
    <property type="match status" value="1"/>
</dbReference>
<dbReference type="SUPFAM" id="SSF75005">
    <property type="entry name" value="Arabinanase/levansucrase/invertase"/>
    <property type="match status" value="1"/>
</dbReference>
<keyword evidence="6" id="KW-0732">Signal</keyword>